<comment type="caution">
    <text evidence="1">The sequence shown here is derived from an EMBL/GenBank/DDBJ whole genome shotgun (WGS) entry which is preliminary data.</text>
</comment>
<dbReference type="AlphaFoldDB" id="A0A8J3NRE7"/>
<accession>A0A8J3NRE7</accession>
<name>A0A8J3NRE7_9ACTN</name>
<evidence type="ECO:0000313" key="2">
    <source>
        <dbReference type="Proteomes" id="UP000619293"/>
    </source>
</evidence>
<gene>
    <name evidence="1" type="ORF">Cch02nite_33190</name>
</gene>
<dbReference type="EMBL" id="BONG01000018">
    <property type="protein sequence ID" value="GIF89875.1"/>
    <property type="molecule type" value="Genomic_DNA"/>
</dbReference>
<dbReference type="RefSeq" id="WP_191839016.1">
    <property type="nucleotide sequence ID" value="NZ_BAAALB010000008.1"/>
</dbReference>
<proteinExistence type="predicted"/>
<protein>
    <submittedName>
        <fullName evidence="1">Uncharacterized protein</fullName>
    </submittedName>
</protein>
<keyword evidence="2" id="KW-1185">Reference proteome</keyword>
<reference evidence="1 2" key="1">
    <citation type="submission" date="2021-01" db="EMBL/GenBank/DDBJ databases">
        <title>Whole genome shotgun sequence of Catellatospora chokoriensis NBRC 107358.</title>
        <authorList>
            <person name="Komaki H."/>
            <person name="Tamura T."/>
        </authorList>
    </citation>
    <scope>NUCLEOTIDE SEQUENCE [LARGE SCALE GENOMIC DNA]</scope>
    <source>
        <strain evidence="1 2">NBRC 107358</strain>
    </source>
</reference>
<sequence>MARWDESPNLPAWADEDTAEFTIAERLRYDVAEFNAAHGWTASTGVLRTVVDFLRGDVGEHR</sequence>
<evidence type="ECO:0000313" key="1">
    <source>
        <dbReference type="EMBL" id="GIF89875.1"/>
    </source>
</evidence>
<organism evidence="1 2">
    <name type="scientific">Catellatospora chokoriensis</name>
    <dbReference type="NCBI Taxonomy" id="310353"/>
    <lineage>
        <taxon>Bacteria</taxon>
        <taxon>Bacillati</taxon>
        <taxon>Actinomycetota</taxon>
        <taxon>Actinomycetes</taxon>
        <taxon>Micromonosporales</taxon>
        <taxon>Micromonosporaceae</taxon>
        <taxon>Catellatospora</taxon>
    </lineage>
</organism>
<dbReference type="Proteomes" id="UP000619293">
    <property type="component" value="Unassembled WGS sequence"/>
</dbReference>